<gene>
    <name evidence="1" type="ORF">GCM10019071_33230</name>
</gene>
<reference evidence="2" key="1">
    <citation type="journal article" date="2019" name="Int. J. Syst. Evol. Microbiol.">
        <title>The Global Catalogue of Microorganisms (GCM) 10K type strain sequencing project: providing services to taxonomists for standard genome sequencing and annotation.</title>
        <authorList>
            <consortium name="The Broad Institute Genomics Platform"/>
            <consortium name="The Broad Institute Genome Sequencing Center for Infectious Disease"/>
            <person name="Wu L."/>
            <person name="Ma J."/>
        </authorList>
    </citation>
    <scope>NUCLEOTIDE SEQUENCE [LARGE SCALE GENOMIC DNA]</scope>
    <source>
        <strain evidence="2">CCM 7327</strain>
    </source>
</reference>
<organism evidence="1 2">
    <name type="scientific">Sphingobium fuliginis (strain ATCC 27551)</name>
    <dbReference type="NCBI Taxonomy" id="336203"/>
    <lineage>
        <taxon>Bacteria</taxon>
        <taxon>Pseudomonadati</taxon>
        <taxon>Pseudomonadota</taxon>
        <taxon>Alphaproteobacteria</taxon>
        <taxon>Sphingomonadales</taxon>
        <taxon>Sphingomonadaceae</taxon>
        <taxon>Sphingobium</taxon>
    </lineage>
</organism>
<dbReference type="EMBL" id="BMDU01000008">
    <property type="protein sequence ID" value="GGA00049.1"/>
    <property type="molecule type" value="Genomic_DNA"/>
</dbReference>
<evidence type="ECO:0000313" key="1">
    <source>
        <dbReference type="EMBL" id="GGA00049.1"/>
    </source>
</evidence>
<comment type="caution">
    <text evidence="1">The sequence shown here is derived from an EMBL/GenBank/DDBJ whole genome shotgun (WGS) entry which is preliminary data.</text>
</comment>
<accession>A0ABQ1F4T7</accession>
<sequence>MGSKPMLLDRAATLATKINTYQKLKNSAAEAEQFATRAKQFETASLLIAGLRETLTALAEAGVPVDFEPSDGLGYADKARTLREAIKEDPAKVNDPPFDIKHAFTDRLNGIASAGHKAASAAWKTYVDKRAAFGADDVLSALGQVPQFRVSVAKIRQIRSQVAASGASLPADPKAAITSLDALVSQHEAAWNTLAASDIPSSVVAFIRSAANSEALLSAYTSEVQTWLESRNLLGAFRIKLR</sequence>
<proteinExistence type="predicted"/>
<protein>
    <submittedName>
        <fullName evidence="1">Uncharacterized protein</fullName>
    </submittedName>
</protein>
<keyword evidence="2" id="KW-1185">Reference proteome</keyword>
<dbReference type="Proteomes" id="UP000628109">
    <property type="component" value="Unassembled WGS sequence"/>
</dbReference>
<name>A0ABQ1F4T7_SPHSA</name>
<evidence type="ECO:0000313" key="2">
    <source>
        <dbReference type="Proteomes" id="UP000628109"/>
    </source>
</evidence>